<evidence type="ECO:0000313" key="2">
    <source>
        <dbReference type="EMBL" id="KAL3310662.1"/>
    </source>
</evidence>
<dbReference type="PANTHER" id="PTHR46961">
    <property type="entry name" value="DYNEIN HEAVY CHAIN 1, AXONEMAL-LIKE PROTEIN"/>
    <property type="match status" value="1"/>
</dbReference>
<dbReference type="Gene3D" id="1.20.920.20">
    <property type="match status" value="1"/>
</dbReference>
<dbReference type="PANTHER" id="PTHR46961:SF21">
    <property type="entry name" value="LOW QUALITY PROTEIN: DYNEIN BETA CHAIN, FLAGELLAR OUTER ARM-LIKE"/>
    <property type="match status" value="1"/>
</dbReference>
<evidence type="ECO:0008006" key="4">
    <source>
        <dbReference type="Google" id="ProtNLM"/>
    </source>
</evidence>
<name>A0ABD2PV70_9PLAT</name>
<evidence type="ECO:0000313" key="3">
    <source>
        <dbReference type="Proteomes" id="UP001626550"/>
    </source>
</evidence>
<proteinExistence type="predicted"/>
<reference evidence="2 3" key="1">
    <citation type="submission" date="2024-11" db="EMBL/GenBank/DDBJ databases">
        <title>Adaptive evolution of stress response genes in parasites aligns with host niche diversity.</title>
        <authorList>
            <person name="Hahn C."/>
            <person name="Resl P."/>
        </authorList>
    </citation>
    <scope>NUCLEOTIDE SEQUENCE [LARGE SCALE GENOMIC DNA]</scope>
    <source>
        <strain evidence="2">EGGRZ-B1_66</strain>
        <tissue evidence="2">Body</tissue>
    </source>
</reference>
<dbReference type="EMBL" id="JBJKFK010002758">
    <property type="protein sequence ID" value="KAL3310662.1"/>
    <property type="molecule type" value="Genomic_DNA"/>
</dbReference>
<evidence type="ECO:0000256" key="1">
    <source>
        <dbReference type="SAM" id="Coils"/>
    </source>
</evidence>
<gene>
    <name evidence="2" type="ORF">Ciccas_010765</name>
</gene>
<accession>A0ABD2PV70</accession>
<dbReference type="AlphaFoldDB" id="A0ABD2PV70"/>
<keyword evidence="1" id="KW-0175">Coiled coil</keyword>
<dbReference type="Proteomes" id="UP001626550">
    <property type="component" value="Unassembled WGS sequence"/>
</dbReference>
<dbReference type="InterPro" id="IPR026983">
    <property type="entry name" value="DHC"/>
</dbReference>
<keyword evidence="3" id="KW-1185">Reference proteome</keyword>
<feature type="non-terminal residue" evidence="2">
    <location>
        <position position="596"/>
    </location>
</feature>
<feature type="coiled-coil region" evidence="1">
    <location>
        <begin position="179"/>
        <end position="255"/>
    </location>
</feature>
<organism evidence="2 3">
    <name type="scientific">Cichlidogyrus casuarinus</name>
    <dbReference type="NCBI Taxonomy" id="1844966"/>
    <lineage>
        <taxon>Eukaryota</taxon>
        <taxon>Metazoa</taxon>
        <taxon>Spiralia</taxon>
        <taxon>Lophotrochozoa</taxon>
        <taxon>Platyhelminthes</taxon>
        <taxon>Monogenea</taxon>
        <taxon>Monopisthocotylea</taxon>
        <taxon>Dactylogyridea</taxon>
        <taxon>Ancyrocephalidae</taxon>
        <taxon>Cichlidogyrus</taxon>
    </lineage>
</organism>
<comment type="caution">
    <text evidence="2">The sequence shown here is derived from an EMBL/GenBank/DDBJ whole genome shotgun (WGS) entry which is preliminary data.</text>
</comment>
<sequence>MVHRTSLFAKFINDYLRKQIRGVTRFYRHLALAIQHWEPFKHSLEIKTLALIVKGPTSDASWHKGGKRLMANLERFYNEMQTFDENELTDQTLRLLENQVNKASFSAETMIFKMRLFCDQNFSVEGSKTSLEMKGLFTPSDPMIEHVCDSLKQLTLWVECVAKYNHILYQQAKPLAIRVKQSKDTLVTAEKRLETFQRNSSSLQTRILQLHSDYEAAIVQRNDQVTKIDALGTRLARMQSRIDEIASELNRVEAIVESFPVLEEFLPVKCILLAATVTYLAPLDDQLRRALIEKVWPEVIKNHSGVVCFETYCPVNGYMPKLVISKCHIRRFSKQPLKNLVTPTEDLSEASVAEAQFCRVPHTELSYRNMIHSITTELVSNRSISDKLRCIPLSLDEQLSSSIAVFESNLGARLIFSETNDLQQVAERVQRPEQGQDFSDVRQVLLMQSGPQLSTLEWRFASQIIEALDCCFLRSVQKAWTLLNKLESQLLIVTDQIYRQMVTQTAGIDPLKKKQALLLKMRSRIREKIDSVEVPYMQQISTKLASIIAQINLLFTCYRRMNPLFCFNNTHLVEMIKRSLQDDGREMVVKEEEEIA</sequence>
<protein>
    <recommendedName>
        <fullName evidence="4">Dynein heavy chain tail domain-containing protein</fullName>
    </recommendedName>
</protein>